<evidence type="ECO:0000256" key="1">
    <source>
        <dbReference type="ARBA" id="ARBA00001962"/>
    </source>
</evidence>
<dbReference type="Pfam" id="PF05721">
    <property type="entry name" value="PhyH"/>
    <property type="match status" value="1"/>
</dbReference>
<dbReference type="eggNOG" id="KOG3290">
    <property type="taxonomic scope" value="Eukaryota"/>
</dbReference>
<evidence type="ECO:0000259" key="4">
    <source>
        <dbReference type="Pfam" id="PF02234"/>
    </source>
</evidence>
<evidence type="ECO:0000313" key="5">
    <source>
        <dbReference type="EMBL" id="EEN58042.1"/>
    </source>
</evidence>
<dbReference type="InterPro" id="IPR008775">
    <property type="entry name" value="Phytyl_CoA_dOase-like"/>
</dbReference>
<dbReference type="Gene3D" id="4.10.365.10">
    <property type="entry name" value="p27"/>
    <property type="match status" value="1"/>
</dbReference>
<dbReference type="InParanoid" id="C3YNT2"/>
<sequence>MGEVALKRRPSTLGTVSGLAVFGEGRSPARRQLFGPVDHDQLRSDWHREIARVVEEKGRAWNFDFGRGTPLDGAYTWEKVSELEERCARAQVVQNLIGMEEVKVYRDERKRPNVENICQIMWPSTYVQNLDKGPIHARAEAIARLLLGEDVAFDFDMLIYKAPQTNTCTPWHQDEAYWPDMPDKRALSCWVALDDATVDNGCMWFVPGSHLQPVRPHRAAKEGVHVLMTDHCSEAEGSAMPVPAGSCTLHHGRTLHYTRGNSTGRERRAYIVAYRPGDMVRWEREHGFDHGKQGIKKVLKVDQKEDS</sequence>
<dbReference type="GO" id="GO:0005634">
    <property type="term" value="C:nucleus"/>
    <property type="evidence" value="ECO:0007669"/>
    <property type="project" value="InterPro"/>
</dbReference>
<comment type="cofactor">
    <cofactor evidence="1">
        <name>Fe cation</name>
        <dbReference type="ChEBI" id="CHEBI:24875"/>
    </cofactor>
</comment>
<gene>
    <name evidence="5" type="ORF">BRAFLDRAFT_123203</name>
</gene>
<feature type="domain" description="Cyclin-dependent kinase inhibitor" evidence="4">
    <location>
        <begin position="32"/>
        <end position="80"/>
    </location>
</feature>
<proteinExistence type="inferred from homology"/>
<dbReference type="GO" id="GO:0051726">
    <property type="term" value="P:regulation of cell cycle"/>
    <property type="evidence" value="ECO:0007669"/>
    <property type="project" value="InterPro"/>
</dbReference>
<dbReference type="EMBL" id="GG666535">
    <property type="protein sequence ID" value="EEN58042.1"/>
    <property type="molecule type" value="Genomic_DNA"/>
</dbReference>
<organism>
    <name type="scientific">Branchiostoma floridae</name>
    <name type="common">Florida lancelet</name>
    <name type="synonym">Amphioxus</name>
    <dbReference type="NCBI Taxonomy" id="7739"/>
    <lineage>
        <taxon>Eukaryota</taxon>
        <taxon>Metazoa</taxon>
        <taxon>Chordata</taxon>
        <taxon>Cephalochordata</taxon>
        <taxon>Leptocardii</taxon>
        <taxon>Amphioxiformes</taxon>
        <taxon>Branchiostomatidae</taxon>
        <taxon>Branchiostoma</taxon>
    </lineage>
</organism>
<evidence type="ECO:0000256" key="3">
    <source>
        <dbReference type="ARBA" id="ARBA00023013"/>
    </source>
</evidence>
<evidence type="ECO:0000256" key="2">
    <source>
        <dbReference type="ARBA" id="ARBA00006726"/>
    </source>
</evidence>
<dbReference type="PANTHER" id="PTHR20883">
    <property type="entry name" value="PHYTANOYL-COA DIOXYGENASE DOMAIN CONTAINING 1"/>
    <property type="match status" value="1"/>
</dbReference>
<dbReference type="STRING" id="7739.C3YNT2"/>
<dbReference type="InterPro" id="IPR044898">
    <property type="entry name" value="CDI_dom_sf"/>
</dbReference>
<dbReference type="AlphaFoldDB" id="C3YNT2"/>
<protein>
    <recommendedName>
        <fullName evidence="4">Cyclin-dependent kinase inhibitor domain-containing protein</fullName>
    </recommendedName>
</protein>
<accession>C3YNT2</accession>
<dbReference type="PANTHER" id="PTHR20883:SF46">
    <property type="entry name" value="PHYTANOYL-COA HYDROXYLASE"/>
    <property type="match status" value="1"/>
</dbReference>
<dbReference type="Pfam" id="PF02234">
    <property type="entry name" value="CDI"/>
    <property type="match status" value="1"/>
</dbReference>
<dbReference type="InterPro" id="IPR003175">
    <property type="entry name" value="CDI_dom"/>
</dbReference>
<dbReference type="GO" id="GO:0004861">
    <property type="term" value="F:cyclin-dependent protein serine/threonine kinase inhibitor activity"/>
    <property type="evidence" value="ECO:0007669"/>
    <property type="project" value="InterPro"/>
</dbReference>
<keyword evidence="3" id="KW-0649">Protein kinase inhibitor</keyword>
<comment type="similarity">
    <text evidence="2">Belongs to the CDI family.</text>
</comment>
<dbReference type="Gene3D" id="2.60.120.620">
    <property type="entry name" value="q2cbj1_9rhob like domain"/>
    <property type="match status" value="1"/>
</dbReference>
<dbReference type="SUPFAM" id="SSF51197">
    <property type="entry name" value="Clavaminate synthase-like"/>
    <property type="match status" value="1"/>
</dbReference>
<reference evidence="5" key="1">
    <citation type="journal article" date="2008" name="Nature">
        <title>The amphioxus genome and the evolution of the chordate karyotype.</title>
        <authorList>
            <consortium name="US DOE Joint Genome Institute (JGI-PGF)"/>
            <person name="Putnam N.H."/>
            <person name="Butts T."/>
            <person name="Ferrier D.E.K."/>
            <person name="Furlong R.F."/>
            <person name="Hellsten U."/>
            <person name="Kawashima T."/>
            <person name="Robinson-Rechavi M."/>
            <person name="Shoguchi E."/>
            <person name="Terry A."/>
            <person name="Yu J.-K."/>
            <person name="Benito-Gutierrez E.L."/>
            <person name="Dubchak I."/>
            <person name="Garcia-Fernandez J."/>
            <person name="Gibson-Brown J.J."/>
            <person name="Grigoriev I.V."/>
            <person name="Horton A.C."/>
            <person name="de Jong P.J."/>
            <person name="Jurka J."/>
            <person name="Kapitonov V.V."/>
            <person name="Kohara Y."/>
            <person name="Kuroki Y."/>
            <person name="Lindquist E."/>
            <person name="Lucas S."/>
            <person name="Osoegawa K."/>
            <person name="Pennacchio L.A."/>
            <person name="Salamov A.A."/>
            <person name="Satou Y."/>
            <person name="Sauka-Spengler T."/>
            <person name="Schmutz J."/>
            <person name="Shin-I T."/>
            <person name="Toyoda A."/>
            <person name="Bronner-Fraser M."/>
            <person name="Fujiyama A."/>
            <person name="Holland L.Z."/>
            <person name="Holland P.W.H."/>
            <person name="Satoh N."/>
            <person name="Rokhsar D.S."/>
        </authorList>
    </citation>
    <scope>NUCLEOTIDE SEQUENCE [LARGE SCALE GENOMIC DNA]</scope>
    <source>
        <strain evidence="5">S238N-H82</strain>
        <tissue evidence="5">Testes</tissue>
    </source>
</reference>
<name>C3YNT2_BRAFL</name>